<accession>A0A3P7P2W2</accession>
<feature type="region of interest" description="Disordered" evidence="1">
    <location>
        <begin position="18"/>
        <end position="69"/>
    </location>
</feature>
<evidence type="ECO:0000256" key="1">
    <source>
        <dbReference type="SAM" id="MobiDB-lite"/>
    </source>
</evidence>
<reference evidence="2 3" key="1">
    <citation type="submission" date="2018-11" db="EMBL/GenBank/DDBJ databases">
        <authorList>
            <consortium name="Pathogen Informatics"/>
        </authorList>
    </citation>
    <scope>NUCLEOTIDE SEQUENCE [LARGE SCALE GENOMIC DNA]</scope>
</reference>
<protein>
    <submittedName>
        <fullName evidence="2">Uncharacterized protein</fullName>
    </submittedName>
</protein>
<evidence type="ECO:0000313" key="3">
    <source>
        <dbReference type="Proteomes" id="UP000281553"/>
    </source>
</evidence>
<dbReference type="EMBL" id="UYRU01089669">
    <property type="protein sequence ID" value="VDN36841.1"/>
    <property type="molecule type" value="Genomic_DNA"/>
</dbReference>
<dbReference type="Proteomes" id="UP000281553">
    <property type="component" value="Unassembled WGS sequence"/>
</dbReference>
<dbReference type="AlphaFoldDB" id="A0A3P7P2W2"/>
<feature type="compositionally biased region" description="Low complexity" evidence="1">
    <location>
        <begin position="109"/>
        <end position="120"/>
    </location>
</feature>
<name>A0A3P7P2W2_DIBLA</name>
<feature type="region of interest" description="Disordered" evidence="1">
    <location>
        <begin position="91"/>
        <end position="146"/>
    </location>
</feature>
<dbReference type="OrthoDB" id="10036174at2759"/>
<evidence type="ECO:0000313" key="2">
    <source>
        <dbReference type="EMBL" id="VDN36841.1"/>
    </source>
</evidence>
<organism evidence="2 3">
    <name type="scientific">Dibothriocephalus latus</name>
    <name type="common">Fish tapeworm</name>
    <name type="synonym">Diphyllobothrium latum</name>
    <dbReference type="NCBI Taxonomy" id="60516"/>
    <lineage>
        <taxon>Eukaryota</taxon>
        <taxon>Metazoa</taxon>
        <taxon>Spiralia</taxon>
        <taxon>Lophotrochozoa</taxon>
        <taxon>Platyhelminthes</taxon>
        <taxon>Cestoda</taxon>
        <taxon>Eucestoda</taxon>
        <taxon>Diphyllobothriidea</taxon>
        <taxon>Diphyllobothriidae</taxon>
        <taxon>Dibothriocephalus</taxon>
    </lineage>
</organism>
<proteinExistence type="predicted"/>
<feature type="compositionally biased region" description="Basic and acidic residues" evidence="1">
    <location>
        <begin position="48"/>
        <end position="68"/>
    </location>
</feature>
<keyword evidence="3" id="KW-1185">Reference proteome</keyword>
<gene>
    <name evidence="2" type="ORF">DILT_LOCUS17152</name>
</gene>
<sequence length="169" mass="18714">MQCVCLLAHALDKVKSKTGFSERGPLQVTDKKASRTGASTCPSLSREPSLEEHELQRELQSTKEREADLSEQLRFAEEEIRKLTRRITEAQAESDVLSRQVERLNAAQGSGSRGSSPRSSTPFAKKGSEFQTPVQAGLKDQSGSESEIIERRTFSGLFKNVKIYLILGT</sequence>